<dbReference type="Pfam" id="PF00534">
    <property type="entry name" value="Glycos_transf_1"/>
    <property type="match status" value="1"/>
</dbReference>
<dbReference type="GO" id="GO:0016757">
    <property type="term" value="F:glycosyltransferase activity"/>
    <property type="evidence" value="ECO:0007669"/>
    <property type="project" value="InterPro"/>
</dbReference>
<dbReference type="PANTHER" id="PTHR46401">
    <property type="entry name" value="GLYCOSYLTRANSFERASE WBBK-RELATED"/>
    <property type="match status" value="1"/>
</dbReference>
<dbReference type="SUPFAM" id="SSF53756">
    <property type="entry name" value="UDP-Glycosyltransferase/glycogen phosphorylase"/>
    <property type="match status" value="1"/>
</dbReference>
<dbReference type="PANTHER" id="PTHR46401:SF2">
    <property type="entry name" value="GLYCOSYLTRANSFERASE WBBK-RELATED"/>
    <property type="match status" value="1"/>
</dbReference>
<comment type="caution">
    <text evidence="3">The sequence shown here is derived from an EMBL/GenBank/DDBJ whole genome shotgun (WGS) entry which is preliminary data.</text>
</comment>
<dbReference type="InterPro" id="IPR001296">
    <property type="entry name" value="Glyco_trans_1"/>
</dbReference>
<evidence type="ECO:0000313" key="4">
    <source>
        <dbReference type="Proteomes" id="UP000176445"/>
    </source>
</evidence>
<dbReference type="EMBL" id="MFKW01000073">
    <property type="protein sequence ID" value="OGG49498.1"/>
    <property type="molecule type" value="Genomic_DNA"/>
</dbReference>
<name>A0A1F6CK95_9BACT</name>
<keyword evidence="1" id="KW-0808">Transferase</keyword>
<dbReference type="Gene3D" id="3.40.50.2000">
    <property type="entry name" value="Glycogen Phosphorylase B"/>
    <property type="match status" value="1"/>
</dbReference>
<evidence type="ECO:0000313" key="3">
    <source>
        <dbReference type="EMBL" id="OGG49498.1"/>
    </source>
</evidence>
<evidence type="ECO:0000256" key="1">
    <source>
        <dbReference type="ARBA" id="ARBA00022679"/>
    </source>
</evidence>
<dbReference type="Proteomes" id="UP000176445">
    <property type="component" value="Unassembled WGS sequence"/>
</dbReference>
<feature type="domain" description="Glycosyl transferase family 1" evidence="2">
    <location>
        <begin position="2"/>
        <end position="99"/>
    </location>
</feature>
<gene>
    <name evidence="3" type="ORF">A2704_06455</name>
</gene>
<reference evidence="3 4" key="1">
    <citation type="journal article" date="2016" name="Nat. Commun.">
        <title>Thousands of microbial genomes shed light on interconnected biogeochemical processes in an aquifer system.</title>
        <authorList>
            <person name="Anantharaman K."/>
            <person name="Brown C.T."/>
            <person name="Hug L.A."/>
            <person name="Sharon I."/>
            <person name="Castelle C.J."/>
            <person name="Probst A.J."/>
            <person name="Thomas B.C."/>
            <person name="Singh A."/>
            <person name="Wilkins M.J."/>
            <person name="Karaoz U."/>
            <person name="Brodie E.L."/>
            <person name="Williams K.H."/>
            <person name="Hubbard S.S."/>
            <person name="Banfield J.F."/>
        </authorList>
    </citation>
    <scope>NUCLEOTIDE SEQUENCE [LARGE SCALE GENOMIC DNA]</scope>
</reference>
<proteinExistence type="predicted"/>
<protein>
    <recommendedName>
        <fullName evidence="2">Glycosyl transferase family 1 domain-containing protein</fullName>
    </recommendedName>
</protein>
<accession>A0A1F6CK95</accession>
<sequence>MSEHIIRTGHLPADEVCALLANARALIFPSLAEGFGMPIVDAMALGVPVITSKFHAAEEVAGNAALLVDPKNINEVAEGIVRLAEDDAFRMSLINKGKSRSEDFSWAKAASETWKIIIEALI</sequence>
<organism evidence="3 4">
    <name type="scientific">Candidatus Kaiserbacteria bacterium RIFCSPHIGHO2_01_FULL_54_36b</name>
    <dbReference type="NCBI Taxonomy" id="1798483"/>
    <lineage>
        <taxon>Bacteria</taxon>
        <taxon>Candidatus Kaiseribacteriota</taxon>
    </lineage>
</organism>
<dbReference type="AlphaFoldDB" id="A0A1F6CK95"/>
<evidence type="ECO:0000259" key="2">
    <source>
        <dbReference type="Pfam" id="PF00534"/>
    </source>
</evidence>